<reference evidence="1" key="1">
    <citation type="submission" date="2014-09" db="EMBL/GenBank/DDBJ databases">
        <authorList>
            <person name="Magalhaes I.L.F."/>
            <person name="Oliveira U."/>
            <person name="Santos F.R."/>
            <person name="Vidigal T.H.D.A."/>
            <person name="Brescovit A.D."/>
            <person name="Santos A.J."/>
        </authorList>
    </citation>
    <scope>NUCLEOTIDE SEQUENCE</scope>
    <source>
        <tissue evidence="1">Shoot tissue taken approximately 20 cm above the soil surface</tissue>
    </source>
</reference>
<dbReference type="EMBL" id="GBRH01204551">
    <property type="protein sequence ID" value="JAD93344.1"/>
    <property type="molecule type" value="Transcribed_RNA"/>
</dbReference>
<evidence type="ECO:0000313" key="1">
    <source>
        <dbReference type="EMBL" id="JAD93344.1"/>
    </source>
</evidence>
<protein>
    <submittedName>
        <fullName evidence="1">Uncharacterized protein</fullName>
    </submittedName>
</protein>
<sequence length="35" mass="3937">MEVLWTGGHLAYSCMNFFSARHHSKVLGIGQHCSM</sequence>
<proteinExistence type="predicted"/>
<organism evidence="1">
    <name type="scientific">Arundo donax</name>
    <name type="common">Giant reed</name>
    <name type="synonym">Donax arundinaceus</name>
    <dbReference type="NCBI Taxonomy" id="35708"/>
    <lineage>
        <taxon>Eukaryota</taxon>
        <taxon>Viridiplantae</taxon>
        <taxon>Streptophyta</taxon>
        <taxon>Embryophyta</taxon>
        <taxon>Tracheophyta</taxon>
        <taxon>Spermatophyta</taxon>
        <taxon>Magnoliopsida</taxon>
        <taxon>Liliopsida</taxon>
        <taxon>Poales</taxon>
        <taxon>Poaceae</taxon>
        <taxon>PACMAD clade</taxon>
        <taxon>Arundinoideae</taxon>
        <taxon>Arundineae</taxon>
        <taxon>Arundo</taxon>
    </lineage>
</organism>
<name>A0A0A9DXP5_ARUDO</name>
<dbReference type="AlphaFoldDB" id="A0A0A9DXP5"/>
<accession>A0A0A9DXP5</accession>
<reference evidence="1" key="2">
    <citation type="journal article" date="2015" name="Data Brief">
        <title>Shoot transcriptome of the giant reed, Arundo donax.</title>
        <authorList>
            <person name="Barrero R.A."/>
            <person name="Guerrero F.D."/>
            <person name="Moolhuijzen P."/>
            <person name="Goolsby J.A."/>
            <person name="Tidwell J."/>
            <person name="Bellgard S.E."/>
            <person name="Bellgard M.I."/>
        </authorList>
    </citation>
    <scope>NUCLEOTIDE SEQUENCE</scope>
    <source>
        <tissue evidence="1">Shoot tissue taken approximately 20 cm above the soil surface</tissue>
    </source>
</reference>